<keyword evidence="1" id="KW-1133">Transmembrane helix</keyword>
<evidence type="ECO:0000256" key="1">
    <source>
        <dbReference type="SAM" id="Phobius"/>
    </source>
</evidence>
<dbReference type="Proteomes" id="UP001221757">
    <property type="component" value="Unassembled WGS sequence"/>
</dbReference>
<reference evidence="3" key="1">
    <citation type="submission" date="2023-03" db="EMBL/GenBank/DDBJ databases">
        <title>Massive genome expansion in bonnet fungi (Mycena s.s.) driven by repeated elements and novel gene families across ecological guilds.</title>
        <authorList>
            <consortium name="Lawrence Berkeley National Laboratory"/>
            <person name="Harder C.B."/>
            <person name="Miyauchi S."/>
            <person name="Viragh M."/>
            <person name="Kuo A."/>
            <person name="Thoen E."/>
            <person name="Andreopoulos B."/>
            <person name="Lu D."/>
            <person name="Skrede I."/>
            <person name="Drula E."/>
            <person name="Henrissat B."/>
            <person name="Morin E."/>
            <person name="Kohler A."/>
            <person name="Barry K."/>
            <person name="LaButti K."/>
            <person name="Morin E."/>
            <person name="Salamov A."/>
            <person name="Lipzen A."/>
            <person name="Mereny Z."/>
            <person name="Hegedus B."/>
            <person name="Baldrian P."/>
            <person name="Stursova M."/>
            <person name="Weitz H."/>
            <person name="Taylor A."/>
            <person name="Grigoriev I.V."/>
            <person name="Nagy L.G."/>
            <person name="Martin F."/>
            <person name="Kauserud H."/>
        </authorList>
    </citation>
    <scope>NUCLEOTIDE SEQUENCE</scope>
    <source>
        <strain evidence="3">CBHHK067</strain>
    </source>
</reference>
<feature type="signal peptide" evidence="2">
    <location>
        <begin position="1"/>
        <end position="17"/>
    </location>
</feature>
<evidence type="ECO:0000313" key="3">
    <source>
        <dbReference type="EMBL" id="KAJ7706988.1"/>
    </source>
</evidence>
<evidence type="ECO:0000256" key="2">
    <source>
        <dbReference type="SAM" id="SignalP"/>
    </source>
</evidence>
<dbReference type="AlphaFoldDB" id="A0AAD7GX37"/>
<feature type="chain" id="PRO_5042114656" evidence="2">
    <location>
        <begin position="18"/>
        <end position="471"/>
    </location>
</feature>
<keyword evidence="4" id="KW-1185">Reference proteome</keyword>
<keyword evidence="1" id="KW-0472">Membrane</keyword>
<name>A0AAD7GX37_MYCRO</name>
<dbReference type="EMBL" id="JARKIE010000006">
    <property type="protein sequence ID" value="KAJ7706988.1"/>
    <property type="molecule type" value="Genomic_DNA"/>
</dbReference>
<organism evidence="3 4">
    <name type="scientific">Mycena rosella</name>
    <name type="common">Pink bonnet</name>
    <name type="synonym">Agaricus rosellus</name>
    <dbReference type="NCBI Taxonomy" id="1033263"/>
    <lineage>
        <taxon>Eukaryota</taxon>
        <taxon>Fungi</taxon>
        <taxon>Dikarya</taxon>
        <taxon>Basidiomycota</taxon>
        <taxon>Agaricomycotina</taxon>
        <taxon>Agaricomycetes</taxon>
        <taxon>Agaricomycetidae</taxon>
        <taxon>Agaricales</taxon>
        <taxon>Marasmiineae</taxon>
        <taxon>Mycenaceae</taxon>
        <taxon>Mycena</taxon>
    </lineage>
</organism>
<gene>
    <name evidence="3" type="ORF">B0H17DRAFT_1325730</name>
</gene>
<comment type="caution">
    <text evidence="3">The sequence shown here is derived from an EMBL/GenBank/DDBJ whole genome shotgun (WGS) entry which is preliminary data.</text>
</comment>
<protein>
    <submittedName>
        <fullName evidence="3">Uncharacterized protein</fullName>
    </submittedName>
</protein>
<feature type="transmembrane region" description="Helical" evidence="1">
    <location>
        <begin position="48"/>
        <end position="72"/>
    </location>
</feature>
<sequence>MPSNIILFLNFLMFILGQLFQAFCHSLSSPTRIVSESATRLVSSGPSFSLSTVIVMVIAVLFVHDALILLVLRHILLPKHAAKTRSRRAFPMVADRTQDALHMALVLFVRPRIRIPASIRYAFRTRWLAFSIPRLLRDISYRPAVTFIALVHTRASLLEYSTAMVLFVNKNPSLLSCPLAHDGCSEPQDDSRRLYYLHLFLLRLRLFIAVVAASRMHQHEHEEPCYATIEEVPDDEEVECIEENEDELDRCLWSSRVFYAPSLSYLLSAHRRRPQVVPLARPSHLHLLRHLFVPRTRRLEAQDDINTLVVAVAPGLSIEEAKNDIKITKVTYIEENVGESVAAKATEDQKADTLVVEAEKNVKEETIEEKEIEKNVEVEENIELLAVPQEPPPTYDWDRAPSYEEFASGAPPEPLFAERPASPTHAVHRPPSLATVAARTGATPSSSGARASRIPLLARLSSRLGTISVSA</sequence>
<keyword evidence="1" id="KW-0812">Transmembrane</keyword>
<accession>A0AAD7GX37</accession>
<keyword evidence="2" id="KW-0732">Signal</keyword>
<evidence type="ECO:0000313" key="4">
    <source>
        <dbReference type="Proteomes" id="UP001221757"/>
    </source>
</evidence>
<proteinExistence type="predicted"/>